<sequence>MSRFIILTAQQADAVRGPTVPPAALNPIGRQGSVWILGEAVLWDPAHAMHHDVLAGLPQMDATDPAFSAEIGV</sequence>
<comment type="caution">
    <text evidence="1">The sequence shown here is derived from an EMBL/GenBank/DDBJ whole genome shotgun (WGS) entry which is preliminary data.</text>
</comment>
<proteinExistence type="predicted"/>
<dbReference type="RefSeq" id="WP_230553717.1">
    <property type="nucleotide sequence ID" value="NZ_JAJISD010000014.1"/>
</dbReference>
<accession>A0ABS8L1S9</accession>
<gene>
    <name evidence="1" type="ORF">LJ725_25255</name>
</gene>
<evidence type="ECO:0008006" key="3">
    <source>
        <dbReference type="Google" id="ProtNLM"/>
    </source>
</evidence>
<reference evidence="1 2" key="1">
    <citation type="submission" date="2021-11" db="EMBL/GenBank/DDBJ databases">
        <authorList>
            <person name="Lee D.-H."/>
            <person name="Kim S.-B."/>
        </authorList>
    </citation>
    <scope>NUCLEOTIDE SEQUENCE [LARGE SCALE GENOMIC DNA]</scope>
    <source>
        <strain evidence="1 2">KCTC 52223</strain>
    </source>
</reference>
<protein>
    <recommendedName>
        <fullName evidence="3">YCII-related domain-containing protein</fullName>
    </recommendedName>
</protein>
<dbReference type="Proteomes" id="UP001198862">
    <property type="component" value="Unassembled WGS sequence"/>
</dbReference>
<evidence type="ECO:0000313" key="2">
    <source>
        <dbReference type="Proteomes" id="UP001198862"/>
    </source>
</evidence>
<dbReference type="EMBL" id="JAJISD010000014">
    <property type="protein sequence ID" value="MCC8432296.1"/>
    <property type="molecule type" value="Genomic_DNA"/>
</dbReference>
<name>A0ABS8L1S9_9HYPH</name>
<evidence type="ECO:0000313" key="1">
    <source>
        <dbReference type="EMBL" id="MCC8432296.1"/>
    </source>
</evidence>
<organism evidence="1 2">
    <name type="scientific">Reyranella aquatilis</name>
    <dbReference type="NCBI Taxonomy" id="2035356"/>
    <lineage>
        <taxon>Bacteria</taxon>
        <taxon>Pseudomonadati</taxon>
        <taxon>Pseudomonadota</taxon>
        <taxon>Alphaproteobacteria</taxon>
        <taxon>Hyphomicrobiales</taxon>
        <taxon>Reyranellaceae</taxon>
        <taxon>Reyranella</taxon>
    </lineage>
</organism>
<keyword evidence="2" id="KW-1185">Reference proteome</keyword>